<dbReference type="Proteomes" id="UP000722625">
    <property type="component" value="Unassembled WGS sequence"/>
</dbReference>
<evidence type="ECO:0000313" key="1">
    <source>
        <dbReference type="EMBL" id="MBS7230527.1"/>
    </source>
</evidence>
<evidence type="ECO:0000313" key="2">
    <source>
        <dbReference type="Proteomes" id="UP000722625"/>
    </source>
</evidence>
<protein>
    <submittedName>
        <fullName evidence="1">Uncharacterized protein</fullName>
    </submittedName>
</protein>
<proteinExistence type="predicted"/>
<reference evidence="1 2" key="1">
    <citation type="journal article" date="2018" name="Int. J. Syst. Evol. Microbiol.">
        <title>Flavobacterium chryseum sp. nov. and Flavobacterium psychroterrae sp. nov., novel environmental bacteria isolated from Antarctica.</title>
        <authorList>
            <person name="Kralova S."/>
            <person name="Svec P."/>
            <person name="Busse H.J."/>
            <person name="Stankova E."/>
            <person name="Vaczi P."/>
            <person name="Sedlacek I."/>
        </authorList>
    </citation>
    <scope>NUCLEOTIDE SEQUENCE [LARGE SCALE GENOMIC DNA]</scope>
    <source>
        <strain evidence="1 2">CCM 8827</strain>
    </source>
</reference>
<accession>A0ABS5P877</accession>
<gene>
    <name evidence="1" type="ORF">KHA90_05785</name>
</gene>
<comment type="caution">
    <text evidence="1">The sequence shown here is derived from an EMBL/GenBank/DDBJ whole genome shotgun (WGS) entry which is preliminary data.</text>
</comment>
<dbReference type="EMBL" id="JAGYVZ010000004">
    <property type="protein sequence ID" value="MBS7230527.1"/>
    <property type="molecule type" value="Genomic_DNA"/>
</dbReference>
<organism evidence="1 2">
    <name type="scientific">Flavobacterium psychroterrae</name>
    <dbReference type="NCBI Taxonomy" id="2133767"/>
    <lineage>
        <taxon>Bacteria</taxon>
        <taxon>Pseudomonadati</taxon>
        <taxon>Bacteroidota</taxon>
        <taxon>Flavobacteriia</taxon>
        <taxon>Flavobacteriales</taxon>
        <taxon>Flavobacteriaceae</taxon>
        <taxon>Flavobacterium</taxon>
    </lineage>
</organism>
<dbReference type="RefSeq" id="WP_213296317.1">
    <property type="nucleotide sequence ID" value="NZ_JAGYVZ010000004.1"/>
</dbReference>
<sequence>MNLVCNYCGRAGHNYYFKKLKFQKGYYEINYNYSKKYNENEKRYENDIKYVLGNQIKTPKKVQNVLFKNAFIESTGNPTTSSIDTYFKDLKFIEVDLSDTRNVKLKRLD</sequence>
<keyword evidence="2" id="KW-1185">Reference proteome</keyword>
<name>A0ABS5P877_9FLAO</name>